<feature type="domain" description="Carbohydrate kinase FGGY N-terminal" evidence="4">
    <location>
        <begin position="3"/>
        <end position="247"/>
    </location>
</feature>
<evidence type="ECO:0000256" key="2">
    <source>
        <dbReference type="ARBA" id="ARBA00022679"/>
    </source>
</evidence>
<dbReference type="Pfam" id="PF00370">
    <property type="entry name" value="FGGY_N"/>
    <property type="match status" value="1"/>
</dbReference>
<protein>
    <recommendedName>
        <fullName evidence="4">Carbohydrate kinase FGGY N-terminal domain-containing protein</fullName>
    </recommendedName>
</protein>
<dbReference type="Gene3D" id="3.30.420.40">
    <property type="match status" value="2"/>
</dbReference>
<accession>A0AAN8KE10</accession>
<proteinExistence type="inferred from homology"/>
<evidence type="ECO:0000313" key="5">
    <source>
        <dbReference type="EMBL" id="KAK6190764.1"/>
    </source>
</evidence>
<dbReference type="InterPro" id="IPR018484">
    <property type="entry name" value="FGGY_N"/>
</dbReference>
<dbReference type="GO" id="GO:0005829">
    <property type="term" value="C:cytosol"/>
    <property type="evidence" value="ECO:0007669"/>
    <property type="project" value="TreeGrafter"/>
</dbReference>
<sequence>MDYVLGIDFGTTSVKIVVLDQITSQQLYSSNVKTDADLESEIGEAGYEQNVEKIYEALEKLVLQIPDELQNNIKTIGVTGQMHGLVMWKTPPHSDLDLMKCESSNLYTWQDQRAIPEFLSSLPVPDSHIPLATGFGCVTYFWLLQHQPHRIKHFDWLGTIMDHFVFILCRLEHPATTSQLAASLGFFNTLSNTWNIEILKTNGFPVDRLPRIVKAGTIVGQLVDDWHGIKKGVSVLAGLGDVQCSFLSSLSCQNSALLNLGTSLQLGCIIEPDNFAQSDSTCIQYFPYFNGNYLALAASLNGGNVINQFVQMLVKWMKQFNVGVSENDVWEKLLKEGENVTLDEHLEVKPTLFGERHAPSEFGTILGLTPKNFNLPQLFNSICFGLIKNAQAMMPVEFLKSHNIEKIMGSGSVLSRNPLIRNHIKDLFKDFTFVDGLDCDSATGAALCVIKYCQN</sequence>
<evidence type="ECO:0000259" key="4">
    <source>
        <dbReference type="Pfam" id="PF00370"/>
    </source>
</evidence>
<dbReference type="Proteomes" id="UP001347796">
    <property type="component" value="Unassembled WGS sequence"/>
</dbReference>
<organism evidence="5 6">
    <name type="scientific">Patella caerulea</name>
    <name type="common">Rayed Mediterranean limpet</name>
    <dbReference type="NCBI Taxonomy" id="87958"/>
    <lineage>
        <taxon>Eukaryota</taxon>
        <taxon>Metazoa</taxon>
        <taxon>Spiralia</taxon>
        <taxon>Lophotrochozoa</taxon>
        <taxon>Mollusca</taxon>
        <taxon>Gastropoda</taxon>
        <taxon>Patellogastropoda</taxon>
        <taxon>Patelloidea</taxon>
        <taxon>Patellidae</taxon>
        <taxon>Patella</taxon>
    </lineage>
</organism>
<evidence type="ECO:0000256" key="1">
    <source>
        <dbReference type="ARBA" id="ARBA00009156"/>
    </source>
</evidence>
<dbReference type="PANTHER" id="PTHR10196:SF67">
    <property type="entry name" value="SEDOHEPTULOKINASE"/>
    <property type="match status" value="1"/>
</dbReference>
<gene>
    <name evidence="5" type="ORF">SNE40_002558</name>
</gene>
<comment type="similarity">
    <text evidence="1">Belongs to the FGGY kinase family.</text>
</comment>
<dbReference type="SUPFAM" id="SSF53067">
    <property type="entry name" value="Actin-like ATPase domain"/>
    <property type="match status" value="2"/>
</dbReference>
<dbReference type="GO" id="GO:0006071">
    <property type="term" value="P:glycerol metabolic process"/>
    <property type="evidence" value="ECO:0007669"/>
    <property type="project" value="TreeGrafter"/>
</dbReference>
<keyword evidence="2" id="KW-0808">Transferase</keyword>
<dbReference type="PANTHER" id="PTHR10196">
    <property type="entry name" value="SUGAR KINASE"/>
    <property type="match status" value="1"/>
</dbReference>
<dbReference type="CDD" id="cd07777">
    <property type="entry name" value="ASKHA_NBD_FGGY_SHK"/>
    <property type="match status" value="1"/>
</dbReference>
<comment type="caution">
    <text evidence="5">The sequence shown here is derived from an EMBL/GenBank/DDBJ whole genome shotgun (WGS) entry which is preliminary data.</text>
</comment>
<evidence type="ECO:0000313" key="6">
    <source>
        <dbReference type="Proteomes" id="UP001347796"/>
    </source>
</evidence>
<name>A0AAN8KE10_PATCE</name>
<dbReference type="InterPro" id="IPR043129">
    <property type="entry name" value="ATPase_NBD"/>
</dbReference>
<reference evidence="5 6" key="1">
    <citation type="submission" date="2024-01" db="EMBL/GenBank/DDBJ databases">
        <title>The genome of the rayed Mediterranean limpet Patella caerulea (Linnaeus, 1758).</title>
        <authorList>
            <person name="Anh-Thu Weber A."/>
            <person name="Halstead-Nussloch G."/>
        </authorList>
    </citation>
    <scope>NUCLEOTIDE SEQUENCE [LARGE SCALE GENOMIC DNA]</scope>
    <source>
        <strain evidence="5">AATW-2023a</strain>
        <tissue evidence="5">Whole specimen</tissue>
    </source>
</reference>
<dbReference type="AlphaFoldDB" id="A0AAN8KE10"/>
<evidence type="ECO:0000256" key="3">
    <source>
        <dbReference type="ARBA" id="ARBA00022777"/>
    </source>
</evidence>
<keyword evidence="6" id="KW-1185">Reference proteome</keyword>
<dbReference type="FunFam" id="3.30.420.40:FF:000111">
    <property type="entry name" value="Sedoheptulokinase"/>
    <property type="match status" value="1"/>
</dbReference>
<dbReference type="EMBL" id="JAZGQO010000002">
    <property type="protein sequence ID" value="KAK6190764.1"/>
    <property type="molecule type" value="Genomic_DNA"/>
</dbReference>
<keyword evidence="3" id="KW-0418">Kinase</keyword>
<dbReference type="GO" id="GO:0050277">
    <property type="term" value="F:sedoheptulokinase activity"/>
    <property type="evidence" value="ECO:0007669"/>
    <property type="project" value="TreeGrafter"/>
</dbReference>